<dbReference type="Gene3D" id="3.30.710.10">
    <property type="entry name" value="Potassium Channel Kv1.1, Chain A"/>
    <property type="match status" value="1"/>
</dbReference>
<dbReference type="OrthoDB" id="3036049at2759"/>
<evidence type="ECO:0000313" key="2">
    <source>
        <dbReference type="EMBL" id="PIL26297.1"/>
    </source>
</evidence>
<feature type="domain" description="BTB" evidence="1">
    <location>
        <begin position="41"/>
        <end position="103"/>
    </location>
</feature>
<dbReference type="Pfam" id="PF00651">
    <property type="entry name" value="BTB"/>
    <property type="match status" value="1"/>
</dbReference>
<accession>A0A2G8RXT4</accession>
<gene>
    <name evidence="2" type="ORF">GSI_12053</name>
</gene>
<dbReference type="EMBL" id="AYKW01000045">
    <property type="protein sequence ID" value="PIL26297.1"/>
    <property type="molecule type" value="Genomic_DNA"/>
</dbReference>
<comment type="caution">
    <text evidence="2">The sequence shown here is derived from an EMBL/GenBank/DDBJ whole genome shotgun (WGS) entry which is preliminary data.</text>
</comment>
<protein>
    <recommendedName>
        <fullName evidence="1">BTB domain-containing protein</fullName>
    </recommendedName>
</protein>
<organism evidence="2 3">
    <name type="scientific">Ganoderma sinense ZZ0214-1</name>
    <dbReference type="NCBI Taxonomy" id="1077348"/>
    <lineage>
        <taxon>Eukaryota</taxon>
        <taxon>Fungi</taxon>
        <taxon>Dikarya</taxon>
        <taxon>Basidiomycota</taxon>
        <taxon>Agaricomycotina</taxon>
        <taxon>Agaricomycetes</taxon>
        <taxon>Polyporales</taxon>
        <taxon>Polyporaceae</taxon>
        <taxon>Ganoderma</taxon>
    </lineage>
</organism>
<proteinExistence type="predicted"/>
<dbReference type="InterPro" id="IPR000210">
    <property type="entry name" value="BTB/POZ_dom"/>
</dbReference>
<name>A0A2G8RXT4_9APHY</name>
<keyword evidence="3" id="KW-1185">Reference proteome</keyword>
<dbReference type="InterPro" id="IPR011333">
    <property type="entry name" value="SKP1/BTB/POZ_sf"/>
</dbReference>
<dbReference type="SMART" id="SM00225">
    <property type="entry name" value="BTB"/>
    <property type="match status" value="1"/>
</dbReference>
<dbReference type="Proteomes" id="UP000230002">
    <property type="component" value="Unassembled WGS sequence"/>
</dbReference>
<dbReference type="CDD" id="cd18186">
    <property type="entry name" value="BTB_POZ_ZBTB_KLHL-like"/>
    <property type="match status" value="1"/>
</dbReference>
<dbReference type="AlphaFoldDB" id="A0A2G8RXT4"/>
<evidence type="ECO:0000259" key="1">
    <source>
        <dbReference type="PROSITE" id="PS50097"/>
    </source>
</evidence>
<sequence>METDVTSKVQVATDASIADDIESDEVRTTRERDTEFWYDDSNVILVAGNVEFRVFKGILADHSPVFKDMFSLPQPDTGPSDSDACPVVLLTDSPSDLRHILRLCMPKPDTNPFNPTVKEPSFESISASIRLGHKYDMTELVAHAFGYLKHHFPTTYKAQEQRSNYCPPAFSPEHAIAVVNLARAFNEPALLPCALLACTTLLEARTLIAGFERMDGVWEKLSEDDLVRCINARDALLATSVAGAIRVFKVRPSSGCARPMQCQAELQKMVEGLDGVVKRFGDLRDPTQSRLKLYKNVGKRVCVPCHDMLRERNVKEQRDAWVALPGLLDVEVEGWDTK</sequence>
<reference evidence="2 3" key="1">
    <citation type="journal article" date="2015" name="Sci. Rep.">
        <title>Chromosome-level genome map provides insights into diverse defense mechanisms in the medicinal fungus Ganoderma sinense.</title>
        <authorList>
            <person name="Zhu Y."/>
            <person name="Xu J."/>
            <person name="Sun C."/>
            <person name="Zhou S."/>
            <person name="Xu H."/>
            <person name="Nelson D.R."/>
            <person name="Qian J."/>
            <person name="Song J."/>
            <person name="Luo H."/>
            <person name="Xiang L."/>
            <person name="Li Y."/>
            <person name="Xu Z."/>
            <person name="Ji A."/>
            <person name="Wang L."/>
            <person name="Lu S."/>
            <person name="Hayward A."/>
            <person name="Sun W."/>
            <person name="Li X."/>
            <person name="Schwartz D.C."/>
            <person name="Wang Y."/>
            <person name="Chen S."/>
        </authorList>
    </citation>
    <scope>NUCLEOTIDE SEQUENCE [LARGE SCALE GENOMIC DNA]</scope>
    <source>
        <strain evidence="2 3">ZZ0214-1</strain>
    </source>
</reference>
<dbReference type="SUPFAM" id="SSF54695">
    <property type="entry name" value="POZ domain"/>
    <property type="match status" value="1"/>
</dbReference>
<dbReference type="PROSITE" id="PS50097">
    <property type="entry name" value="BTB"/>
    <property type="match status" value="1"/>
</dbReference>
<dbReference type="STRING" id="1077348.A0A2G8RXT4"/>
<evidence type="ECO:0000313" key="3">
    <source>
        <dbReference type="Proteomes" id="UP000230002"/>
    </source>
</evidence>